<dbReference type="InterPro" id="IPR052035">
    <property type="entry name" value="ZnF_BED_domain_contain"/>
</dbReference>
<organism evidence="1 2">
    <name type="scientific">Mikania micrantha</name>
    <name type="common">bitter vine</name>
    <dbReference type="NCBI Taxonomy" id="192012"/>
    <lineage>
        <taxon>Eukaryota</taxon>
        <taxon>Viridiplantae</taxon>
        <taxon>Streptophyta</taxon>
        <taxon>Embryophyta</taxon>
        <taxon>Tracheophyta</taxon>
        <taxon>Spermatophyta</taxon>
        <taxon>Magnoliopsida</taxon>
        <taxon>eudicotyledons</taxon>
        <taxon>Gunneridae</taxon>
        <taxon>Pentapetalae</taxon>
        <taxon>asterids</taxon>
        <taxon>campanulids</taxon>
        <taxon>Asterales</taxon>
        <taxon>Asteraceae</taxon>
        <taxon>Asteroideae</taxon>
        <taxon>Heliantheae alliance</taxon>
        <taxon>Eupatorieae</taxon>
        <taxon>Mikania</taxon>
    </lineage>
</organism>
<accession>A0A5N6LZR0</accession>
<proteinExistence type="predicted"/>
<protein>
    <recommendedName>
        <fullName evidence="3">BED-type domain-containing protein</fullName>
    </recommendedName>
</protein>
<reference evidence="1 2" key="1">
    <citation type="submission" date="2019-05" db="EMBL/GenBank/DDBJ databases">
        <title>Mikania micrantha, genome provides insights into the molecular mechanism of rapid growth.</title>
        <authorList>
            <person name="Liu B."/>
        </authorList>
    </citation>
    <scope>NUCLEOTIDE SEQUENCE [LARGE SCALE GENOMIC DNA]</scope>
    <source>
        <strain evidence="1">NLD-2019</strain>
        <tissue evidence="1">Leaf</tissue>
    </source>
</reference>
<dbReference type="PANTHER" id="PTHR46481">
    <property type="entry name" value="ZINC FINGER BED DOMAIN-CONTAINING PROTEIN 4"/>
    <property type="match status" value="1"/>
</dbReference>
<dbReference type="PANTHER" id="PTHR46481:SF6">
    <property type="entry name" value="ZINC FINGER BED DOMAIN-CONTAINING PROTEIN RICESLEEPER 2-LIKE"/>
    <property type="match status" value="1"/>
</dbReference>
<gene>
    <name evidence="1" type="ORF">E3N88_35000</name>
</gene>
<evidence type="ECO:0008006" key="3">
    <source>
        <dbReference type="Google" id="ProtNLM"/>
    </source>
</evidence>
<dbReference type="EMBL" id="SZYD01000017">
    <property type="protein sequence ID" value="KAD3067120.1"/>
    <property type="molecule type" value="Genomic_DNA"/>
</dbReference>
<dbReference type="AlphaFoldDB" id="A0A5N6LZR0"/>
<dbReference type="Proteomes" id="UP000326396">
    <property type="component" value="Linkage Group LG7"/>
</dbReference>
<evidence type="ECO:0000313" key="1">
    <source>
        <dbReference type="EMBL" id="KAD3067120.1"/>
    </source>
</evidence>
<dbReference type="OrthoDB" id="1937290at2759"/>
<name>A0A5N6LZR0_9ASTR</name>
<keyword evidence="2" id="KW-1185">Reference proteome</keyword>
<evidence type="ECO:0000313" key="2">
    <source>
        <dbReference type="Proteomes" id="UP000326396"/>
    </source>
</evidence>
<sequence length="265" mass="29585">MSPPQGLFLPLQSPLSRLTSTSPVSGFPSSQSTLQSPLCDTSAPLSVFNNSYSARPRSLSKHKMLFNSDMKLRSSSFNDHTFREMLVVALVMRELPKSFVEYKGFRDLFKYMQPCVSFISRNTIRSLVLKYIREKKKRTDLRKLMSVFAKIKKAVCAGITTTIDDLVGTTTIGEAAGAACNRSTAGDASPIGKHIRHRIMANQEGKKKQGSSSLEESPLWDYVNRIEKKGRGGAFKFKCNICSEIRQGSYSRVRAHLLFGVILVF</sequence>
<comment type="caution">
    <text evidence="1">The sequence shown here is derived from an EMBL/GenBank/DDBJ whole genome shotgun (WGS) entry which is preliminary data.</text>
</comment>